<dbReference type="Pfam" id="PF24366">
    <property type="entry name" value="DUF7522"/>
    <property type="match status" value="1"/>
</dbReference>
<dbReference type="GeneID" id="68571929"/>
<dbReference type="EMBL" id="BAAADU010000002">
    <property type="protein sequence ID" value="GAA0648931.1"/>
    <property type="molecule type" value="Genomic_DNA"/>
</dbReference>
<reference evidence="1 2" key="1">
    <citation type="journal article" date="2019" name="Int. J. Syst. Evol. Microbiol.">
        <title>The Global Catalogue of Microorganisms (GCM) 10K type strain sequencing project: providing services to taxonomists for standard genome sequencing and annotation.</title>
        <authorList>
            <consortium name="The Broad Institute Genomics Platform"/>
            <consortium name="The Broad Institute Genome Sequencing Center for Infectious Disease"/>
            <person name="Wu L."/>
            <person name="Ma J."/>
        </authorList>
    </citation>
    <scope>NUCLEOTIDE SEQUENCE [LARGE SCALE GENOMIC DNA]</scope>
    <source>
        <strain evidence="1 2">JCM 16327</strain>
    </source>
</reference>
<comment type="caution">
    <text evidence="1">The sequence shown here is derived from an EMBL/GenBank/DDBJ whole genome shotgun (WGS) entry which is preliminary data.</text>
</comment>
<evidence type="ECO:0000313" key="1">
    <source>
        <dbReference type="EMBL" id="GAA0648931.1"/>
    </source>
</evidence>
<keyword evidence="2" id="KW-1185">Reference proteome</keyword>
<protein>
    <submittedName>
        <fullName evidence="1">Uncharacterized protein</fullName>
    </submittedName>
</protein>
<dbReference type="AlphaFoldDB" id="A0AAV3T0Q4"/>
<dbReference type="Proteomes" id="UP001500194">
    <property type="component" value="Unassembled WGS sequence"/>
</dbReference>
<dbReference type="InterPro" id="IPR055944">
    <property type="entry name" value="DUF7522"/>
</dbReference>
<accession>A0AAV3T0Q4</accession>
<proteinExistence type="predicted"/>
<name>A0AAV3T0Q4_9EURY</name>
<evidence type="ECO:0000313" key="2">
    <source>
        <dbReference type="Proteomes" id="UP001500194"/>
    </source>
</evidence>
<dbReference type="RefSeq" id="WP_227261350.1">
    <property type="nucleotide sequence ID" value="NZ_BAAADU010000002.1"/>
</dbReference>
<sequence length="138" mass="15953">MPEQPVNELVEFLREQAGEYLRTVLHYTERDYDVLYIRDDVAGDYTDAELATFVDHYRTKSRQQQPDRPFDLGHDHCTISVYDEAILFHFTLTTSVGTIITLAPEAGRDIVQFITRCLEQLHNNSPQEIGPVPAWLQD</sequence>
<gene>
    <name evidence="1" type="ORF">GCM10009019_09450</name>
</gene>
<organism evidence="1 2">
    <name type="scientific">Salarchaeum japonicum</name>
    <dbReference type="NCBI Taxonomy" id="555573"/>
    <lineage>
        <taxon>Archaea</taxon>
        <taxon>Methanobacteriati</taxon>
        <taxon>Methanobacteriota</taxon>
        <taxon>Stenosarchaea group</taxon>
        <taxon>Halobacteria</taxon>
        <taxon>Halobacteriales</taxon>
        <taxon>Halobacteriaceae</taxon>
    </lineage>
</organism>